<accession>A0A1G6CF97</accession>
<keyword evidence="2" id="KW-1185">Reference proteome</keyword>
<name>A0A1G6CF97_9HYPH</name>
<dbReference type="STRING" id="665467.SAMN02982931_02421"/>
<sequence>MTTLDLTTAGLIQALRPATAAGKRMRPPEKIHRAAVPLRETAADKVDMRRDR</sequence>
<dbReference type="EMBL" id="FMXQ01000004">
    <property type="protein sequence ID" value="SDB31574.1"/>
    <property type="molecule type" value="Genomic_DNA"/>
</dbReference>
<gene>
    <name evidence="1" type="ORF">SAMN02982931_02421</name>
</gene>
<proteinExistence type="predicted"/>
<evidence type="ECO:0000313" key="2">
    <source>
        <dbReference type="Proteomes" id="UP000199071"/>
    </source>
</evidence>
<organism evidence="1 2">
    <name type="scientific">Bauldia litoralis</name>
    <dbReference type="NCBI Taxonomy" id="665467"/>
    <lineage>
        <taxon>Bacteria</taxon>
        <taxon>Pseudomonadati</taxon>
        <taxon>Pseudomonadota</taxon>
        <taxon>Alphaproteobacteria</taxon>
        <taxon>Hyphomicrobiales</taxon>
        <taxon>Kaistiaceae</taxon>
        <taxon>Bauldia</taxon>
    </lineage>
</organism>
<reference evidence="1 2" key="1">
    <citation type="submission" date="2016-10" db="EMBL/GenBank/DDBJ databases">
        <authorList>
            <person name="de Groot N.N."/>
        </authorList>
    </citation>
    <scope>NUCLEOTIDE SEQUENCE [LARGE SCALE GENOMIC DNA]</scope>
    <source>
        <strain evidence="1 2">ATCC 35022</strain>
    </source>
</reference>
<dbReference type="AlphaFoldDB" id="A0A1G6CF97"/>
<dbReference type="RefSeq" id="WP_175478399.1">
    <property type="nucleotide sequence ID" value="NZ_FMXQ01000004.1"/>
</dbReference>
<protein>
    <submittedName>
        <fullName evidence="1">Uncharacterized protein</fullName>
    </submittedName>
</protein>
<dbReference type="Proteomes" id="UP000199071">
    <property type="component" value="Unassembled WGS sequence"/>
</dbReference>
<evidence type="ECO:0000313" key="1">
    <source>
        <dbReference type="EMBL" id="SDB31574.1"/>
    </source>
</evidence>